<dbReference type="PANTHER" id="PTHR39087:SF2">
    <property type="entry name" value="UPF0104 MEMBRANE PROTEIN MJ1595"/>
    <property type="match status" value="1"/>
</dbReference>
<evidence type="ECO:0000256" key="6">
    <source>
        <dbReference type="SAM" id="MobiDB-lite"/>
    </source>
</evidence>
<feature type="transmembrane region" description="Helical" evidence="7">
    <location>
        <begin position="677"/>
        <end position="699"/>
    </location>
</feature>
<feature type="compositionally biased region" description="Basic and acidic residues" evidence="6">
    <location>
        <begin position="32"/>
        <end position="42"/>
    </location>
</feature>
<keyword evidence="2" id="KW-1003">Cell membrane</keyword>
<feature type="transmembrane region" description="Helical" evidence="7">
    <location>
        <begin position="122"/>
        <end position="139"/>
    </location>
</feature>
<dbReference type="GO" id="GO:0005886">
    <property type="term" value="C:plasma membrane"/>
    <property type="evidence" value="ECO:0007669"/>
    <property type="project" value="UniProtKB-SubCell"/>
</dbReference>
<feature type="transmembrane region" description="Helical" evidence="7">
    <location>
        <begin position="811"/>
        <end position="832"/>
    </location>
</feature>
<feature type="transmembrane region" description="Helical" evidence="7">
    <location>
        <begin position="567"/>
        <end position="592"/>
    </location>
</feature>
<proteinExistence type="predicted"/>
<feature type="transmembrane region" description="Helical" evidence="7">
    <location>
        <begin position="192"/>
        <end position="219"/>
    </location>
</feature>
<feature type="transmembrane region" description="Helical" evidence="7">
    <location>
        <begin position="537"/>
        <end position="555"/>
    </location>
</feature>
<keyword evidence="4 7" id="KW-1133">Transmembrane helix</keyword>
<feature type="region of interest" description="Disordered" evidence="6">
    <location>
        <begin position="277"/>
        <end position="296"/>
    </location>
</feature>
<dbReference type="Pfam" id="PF03706">
    <property type="entry name" value="LPG_synthase_TM"/>
    <property type="match status" value="1"/>
</dbReference>
<comment type="subcellular location">
    <subcellularLocation>
        <location evidence="1">Cell membrane</location>
        <topology evidence="1">Multi-pass membrane protein</topology>
    </subcellularLocation>
</comment>
<accession>A0A495QM61</accession>
<evidence type="ECO:0000256" key="4">
    <source>
        <dbReference type="ARBA" id="ARBA00022989"/>
    </source>
</evidence>
<protein>
    <submittedName>
        <fullName evidence="8">Uncharacterized protein (TIRG00374 family)</fullName>
    </submittedName>
</protein>
<feature type="transmembrane region" description="Helical" evidence="7">
    <location>
        <begin position="89"/>
        <end position="110"/>
    </location>
</feature>
<evidence type="ECO:0000256" key="3">
    <source>
        <dbReference type="ARBA" id="ARBA00022692"/>
    </source>
</evidence>
<evidence type="ECO:0000256" key="5">
    <source>
        <dbReference type="ARBA" id="ARBA00023136"/>
    </source>
</evidence>
<evidence type="ECO:0000313" key="8">
    <source>
        <dbReference type="EMBL" id="RKS73623.1"/>
    </source>
</evidence>
<dbReference type="AlphaFoldDB" id="A0A495QM61"/>
<evidence type="ECO:0000313" key="9">
    <source>
        <dbReference type="Proteomes" id="UP000274601"/>
    </source>
</evidence>
<dbReference type="EMBL" id="RBWU01000004">
    <property type="protein sequence ID" value="RKS73623.1"/>
    <property type="molecule type" value="Genomic_DNA"/>
</dbReference>
<organism evidence="8 9">
    <name type="scientific">Actinomadura pelletieri DSM 43383</name>
    <dbReference type="NCBI Taxonomy" id="1120940"/>
    <lineage>
        <taxon>Bacteria</taxon>
        <taxon>Bacillati</taxon>
        <taxon>Actinomycetota</taxon>
        <taxon>Actinomycetes</taxon>
        <taxon>Streptosporangiales</taxon>
        <taxon>Thermomonosporaceae</taxon>
        <taxon>Actinomadura</taxon>
    </lineage>
</organism>
<dbReference type="NCBIfam" id="TIGR00374">
    <property type="entry name" value="flippase-like domain"/>
    <property type="match status" value="1"/>
</dbReference>
<keyword evidence="3 7" id="KW-0812">Transmembrane</keyword>
<keyword evidence="9" id="KW-1185">Reference proteome</keyword>
<dbReference type="RefSeq" id="WP_337959763.1">
    <property type="nucleotide sequence ID" value="NZ_RBWU01000004.1"/>
</dbReference>
<evidence type="ECO:0000256" key="2">
    <source>
        <dbReference type="ARBA" id="ARBA00022475"/>
    </source>
</evidence>
<feature type="compositionally biased region" description="Low complexity" evidence="6">
    <location>
        <begin position="18"/>
        <end position="30"/>
    </location>
</feature>
<sequence length="838" mass="88024">MTPAGDDTPSHGAPTDDAPGPGASPSAPGGVRVDEPAQPDRIRRPSDAIRFAAALAGLAVVMLLVSFAQQTTQGLQTDIAEGTAHAPRLLLSLATLVSSFGVLAVPIAFAIERLFHKDGTRVAIALLAAMIAFALTVGLDDQVMRAAPGGVLDSLIWGGTDTAPLHTDIAPVIAFVTAVGMAGRARWQAATWAMIGLAALTGLTASYASVAALAATYFLGRAIGHGTLYVVGTPNPRPSGRAVVAALERLGLRAERAARLDDPADDAEEGRRYGVVLAERPDPGPDTGPAAGSDTDRGDWDVVLHVLDRDQQTAGLLYRMWRLLRLRGRTTGRALRSLRRSLEQETLMAYAVDAAGARTPRLAGTSEVGTQAAMLAYAHVPGRRLTDVPDEEVTDDLLTDVWRQFRALQAARLAHRRLQDGAVLVGDDGHAYITDLRAGEVAAGDLALRLDLAQLLTTLALRVGPERAVRTAVTVLGEEALATAVPLLQRVALSRATRAALRHDRDLLSRIREQIVRLKPETEVAPARLERFRLRTVVSIVALSIAAYIVIPQVASLDVGTMASTASWHWVLVALGAAALTYVAASFMLMGFVPERLPLGRTILAQLAASFVKLVAPAAVGGVAVNTRYLQRSGVRPGQAVASVGASQLVGLVTHILLLVLFGFLTGSTSQATQDLAPSRTIVIVVLSLGLLAGLAMTVPRVRREATSRLKSMFSGVVPRLLDVLQSPRKLTTGLGGTLLLTLAFVLCLDASIRAFGGALPLTSVMVVFLTANALGSAAPTPGGLGAVEGALTLALTISGLSAETATSAVLLYRLLTLWLPVLPGWGAFAYLQRKEAL</sequence>
<feature type="region of interest" description="Disordered" evidence="6">
    <location>
        <begin position="1"/>
        <end position="42"/>
    </location>
</feature>
<name>A0A495QM61_9ACTN</name>
<reference evidence="8 9" key="1">
    <citation type="submission" date="2018-10" db="EMBL/GenBank/DDBJ databases">
        <title>Genomic Encyclopedia of Archaeal and Bacterial Type Strains, Phase II (KMG-II): from individual species to whole genera.</title>
        <authorList>
            <person name="Goeker M."/>
        </authorList>
    </citation>
    <scope>NUCLEOTIDE SEQUENCE [LARGE SCALE GENOMIC DNA]</scope>
    <source>
        <strain evidence="8 9">DSM 43383</strain>
    </source>
</reference>
<keyword evidence="5 7" id="KW-0472">Membrane</keyword>
<dbReference type="PANTHER" id="PTHR39087">
    <property type="entry name" value="UPF0104 MEMBRANE PROTEIN MJ1595"/>
    <property type="match status" value="1"/>
</dbReference>
<feature type="transmembrane region" description="Helical" evidence="7">
    <location>
        <begin position="48"/>
        <end position="69"/>
    </location>
</feature>
<gene>
    <name evidence="8" type="ORF">BZB76_4325</name>
</gene>
<dbReference type="Proteomes" id="UP000274601">
    <property type="component" value="Unassembled WGS sequence"/>
</dbReference>
<dbReference type="InterPro" id="IPR022791">
    <property type="entry name" value="L-PG_synthase/AglD"/>
</dbReference>
<comment type="caution">
    <text evidence="8">The sequence shown here is derived from an EMBL/GenBank/DDBJ whole genome shotgun (WGS) entry which is preliminary data.</text>
</comment>
<evidence type="ECO:0000256" key="7">
    <source>
        <dbReference type="SAM" id="Phobius"/>
    </source>
</evidence>
<evidence type="ECO:0000256" key="1">
    <source>
        <dbReference type="ARBA" id="ARBA00004651"/>
    </source>
</evidence>
<feature type="transmembrane region" description="Helical" evidence="7">
    <location>
        <begin position="645"/>
        <end position="665"/>
    </location>
</feature>
<feature type="transmembrane region" description="Helical" evidence="7">
    <location>
        <begin position="604"/>
        <end position="625"/>
    </location>
</feature>